<keyword evidence="15" id="KW-1185">Reference proteome</keyword>
<evidence type="ECO:0000256" key="10">
    <source>
        <dbReference type="ARBA" id="ARBA00059922"/>
    </source>
</evidence>
<dbReference type="SUPFAM" id="SSF51197">
    <property type="entry name" value="Clavaminate synthase-like"/>
    <property type="match status" value="1"/>
</dbReference>
<dbReference type="PANTHER" id="PTHR47991">
    <property type="entry name" value="OXOGLUTARATE/IRON-DEPENDENT DIOXYGENASE"/>
    <property type="match status" value="1"/>
</dbReference>
<evidence type="ECO:0000313" key="14">
    <source>
        <dbReference type="EMBL" id="WOK94880.1"/>
    </source>
</evidence>
<dbReference type="AlphaFoldDB" id="A0AAQ3JUU3"/>
<dbReference type="Pfam" id="PF14226">
    <property type="entry name" value="DIOX_N"/>
    <property type="match status" value="1"/>
</dbReference>
<keyword evidence="9" id="KW-0539">Nucleus</keyword>
<evidence type="ECO:0000256" key="6">
    <source>
        <dbReference type="ARBA" id="ARBA00022723"/>
    </source>
</evidence>
<dbReference type="GO" id="GO:0005634">
    <property type="term" value="C:nucleus"/>
    <property type="evidence" value="ECO:0007669"/>
    <property type="project" value="UniProtKB-SubCell"/>
</dbReference>
<evidence type="ECO:0000256" key="7">
    <source>
        <dbReference type="ARBA" id="ARBA00023002"/>
    </source>
</evidence>
<dbReference type="PROSITE" id="PS51471">
    <property type="entry name" value="FE2OG_OXY"/>
    <property type="match status" value="1"/>
</dbReference>
<gene>
    <name evidence="14" type="ORF">Cni_G03585</name>
</gene>
<protein>
    <recommendedName>
        <fullName evidence="13">Fe2OG dioxygenase domain-containing protein</fullName>
    </recommendedName>
</protein>
<dbReference type="Pfam" id="PF03171">
    <property type="entry name" value="2OG-FeII_Oxy"/>
    <property type="match status" value="1"/>
</dbReference>
<dbReference type="InterPro" id="IPR050295">
    <property type="entry name" value="Plant_2OG-oxidoreductases"/>
</dbReference>
<dbReference type="FunFam" id="2.60.120.330:FF:000015">
    <property type="entry name" value="Protein DMR6-LIKE OXYGENASE 1"/>
    <property type="match status" value="1"/>
</dbReference>
<evidence type="ECO:0000256" key="9">
    <source>
        <dbReference type="ARBA" id="ARBA00023242"/>
    </source>
</evidence>
<organism evidence="14 15">
    <name type="scientific">Canna indica</name>
    <name type="common">Indian-shot</name>
    <dbReference type="NCBI Taxonomy" id="4628"/>
    <lineage>
        <taxon>Eukaryota</taxon>
        <taxon>Viridiplantae</taxon>
        <taxon>Streptophyta</taxon>
        <taxon>Embryophyta</taxon>
        <taxon>Tracheophyta</taxon>
        <taxon>Spermatophyta</taxon>
        <taxon>Magnoliopsida</taxon>
        <taxon>Liliopsida</taxon>
        <taxon>Zingiberales</taxon>
        <taxon>Cannaceae</taxon>
        <taxon>Canna</taxon>
    </lineage>
</organism>
<comment type="cofactor">
    <cofactor evidence="1">
        <name>L-ascorbate</name>
        <dbReference type="ChEBI" id="CHEBI:38290"/>
    </cofactor>
</comment>
<evidence type="ECO:0000256" key="12">
    <source>
        <dbReference type="SAM" id="MobiDB-lite"/>
    </source>
</evidence>
<name>A0AAQ3JUU3_9LILI</name>
<keyword evidence="6 11" id="KW-0479">Metal-binding</keyword>
<reference evidence="14 15" key="1">
    <citation type="submission" date="2023-10" db="EMBL/GenBank/DDBJ databases">
        <title>Chromosome-scale genome assembly provides insights into flower coloration mechanisms of Canna indica.</title>
        <authorList>
            <person name="Li C."/>
        </authorList>
    </citation>
    <scope>NUCLEOTIDE SEQUENCE [LARGE SCALE GENOMIC DNA]</scope>
    <source>
        <tissue evidence="14">Flower</tissue>
    </source>
</reference>
<evidence type="ECO:0000256" key="5">
    <source>
        <dbReference type="ARBA" id="ARBA00022490"/>
    </source>
</evidence>
<accession>A0AAQ3JUU3</accession>
<evidence type="ECO:0000256" key="8">
    <source>
        <dbReference type="ARBA" id="ARBA00023004"/>
    </source>
</evidence>
<dbReference type="GO" id="GO:0005737">
    <property type="term" value="C:cytoplasm"/>
    <property type="evidence" value="ECO:0007669"/>
    <property type="project" value="UniProtKB-SubCell"/>
</dbReference>
<keyword evidence="7 11" id="KW-0560">Oxidoreductase</keyword>
<keyword evidence="8 11" id="KW-0408">Iron</keyword>
<dbReference type="Gene3D" id="2.60.120.330">
    <property type="entry name" value="B-lactam Antibiotic, Isopenicillin N Synthase, Chain"/>
    <property type="match status" value="1"/>
</dbReference>
<dbReference type="EMBL" id="CP136890">
    <property type="protein sequence ID" value="WOK94880.1"/>
    <property type="molecule type" value="Genomic_DNA"/>
</dbReference>
<proteinExistence type="inferred from homology"/>
<dbReference type="GO" id="GO:0016491">
    <property type="term" value="F:oxidoreductase activity"/>
    <property type="evidence" value="ECO:0007669"/>
    <property type="project" value="UniProtKB-KW"/>
</dbReference>
<comment type="subcellular location">
    <subcellularLocation>
        <location evidence="3">Cytoplasm</location>
    </subcellularLocation>
    <subcellularLocation>
        <location evidence="2">Nucleus</location>
    </subcellularLocation>
</comment>
<evidence type="ECO:0000313" key="15">
    <source>
        <dbReference type="Proteomes" id="UP001327560"/>
    </source>
</evidence>
<dbReference type="InterPro" id="IPR005123">
    <property type="entry name" value="Oxoglu/Fe-dep_dioxygenase_dom"/>
</dbReference>
<dbReference type="Proteomes" id="UP001327560">
    <property type="component" value="Chromosome 1"/>
</dbReference>
<dbReference type="InterPro" id="IPR044861">
    <property type="entry name" value="IPNS-like_FE2OG_OXY"/>
</dbReference>
<comment type="function">
    <text evidence="10">Involved in the regulation of shoot development and salicylic acid (SA) homeostasis.</text>
</comment>
<comment type="similarity">
    <text evidence="4 11">Belongs to the iron/ascorbate-dependent oxidoreductase family.</text>
</comment>
<evidence type="ECO:0000256" key="4">
    <source>
        <dbReference type="ARBA" id="ARBA00008056"/>
    </source>
</evidence>
<keyword evidence="5" id="KW-0963">Cytoplasm</keyword>
<feature type="region of interest" description="Disordered" evidence="12">
    <location>
        <begin position="1"/>
        <end position="23"/>
    </location>
</feature>
<dbReference type="InterPro" id="IPR026992">
    <property type="entry name" value="DIOX_N"/>
</dbReference>
<dbReference type="InterPro" id="IPR027443">
    <property type="entry name" value="IPNS-like_sf"/>
</dbReference>
<dbReference type="GO" id="GO:0046872">
    <property type="term" value="F:metal ion binding"/>
    <property type="evidence" value="ECO:0007669"/>
    <property type="project" value="UniProtKB-KW"/>
</dbReference>
<evidence type="ECO:0000256" key="11">
    <source>
        <dbReference type="RuleBase" id="RU003682"/>
    </source>
</evidence>
<evidence type="ECO:0000256" key="3">
    <source>
        <dbReference type="ARBA" id="ARBA00004496"/>
    </source>
</evidence>
<sequence length="378" mass="43007">MVAMDMWVEGKSTEGEEEEDNETYMKGVKHLSESGISRLPNKYILPFPDRPQFATGVCDDGSSIRLPVVDMARLRSPADRRRALESLERACREYGFFQVLNHNINGGVMRRVMDVGKRFFELPMEERSKYMTSDIRGAVRCGTSFNQIKDTVFCWRDFLKLNCHPPQHVLPFWPSFPIDLREEVISYAKQIKSLFMDIMGAVLETLRMEDDGVLKELDDGSHLLVINCYPPCPEPDLTLGMPPHSDYGFLTLLLQDEIGGLQVHHRGQWLTVDPLPGSFVVNVGDHLEIFSNGRYESVLHRVVVNAARSRMSIASLHSLPFASVVRPSPALADEEQKPRLYKDTDFAAFLDYLSSHEPKRKSFLESRKLSIQKSIALT</sequence>
<evidence type="ECO:0000259" key="13">
    <source>
        <dbReference type="PROSITE" id="PS51471"/>
    </source>
</evidence>
<evidence type="ECO:0000256" key="1">
    <source>
        <dbReference type="ARBA" id="ARBA00001961"/>
    </source>
</evidence>
<feature type="domain" description="Fe2OG dioxygenase" evidence="13">
    <location>
        <begin position="219"/>
        <end position="319"/>
    </location>
</feature>
<evidence type="ECO:0000256" key="2">
    <source>
        <dbReference type="ARBA" id="ARBA00004123"/>
    </source>
</evidence>